<dbReference type="Proteomes" id="UP001243330">
    <property type="component" value="Unassembled WGS sequence"/>
</dbReference>
<reference evidence="2" key="1">
    <citation type="submission" date="2023-01" db="EMBL/GenBank/DDBJ databases">
        <title>Colletotrichum chrysophilum M932 genome sequence.</title>
        <authorList>
            <person name="Baroncelli R."/>
        </authorList>
    </citation>
    <scope>NUCLEOTIDE SEQUENCE</scope>
    <source>
        <strain evidence="2">M932</strain>
    </source>
</reference>
<keyword evidence="1" id="KW-0812">Transmembrane</keyword>
<evidence type="ECO:0000313" key="3">
    <source>
        <dbReference type="Proteomes" id="UP001243330"/>
    </source>
</evidence>
<keyword evidence="3" id="KW-1185">Reference proteome</keyword>
<organism evidence="2 3">
    <name type="scientific">Colletotrichum chrysophilum</name>
    <dbReference type="NCBI Taxonomy" id="1836956"/>
    <lineage>
        <taxon>Eukaryota</taxon>
        <taxon>Fungi</taxon>
        <taxon>Dikarya</taxon>
        <taxon>Ascomycota</taxon>
        <taxon>Pezizomycotina</taxon>
        <taxon>Sordariomycetes</taxon>
        <taxon>Hypocreomycetidae</taxon>
        <taxon>Glomerellales</taxon>
        <taxon>Glomerellaceae</taxon>
        <taxon>Colletotrichum</taxon>
        <taxon>Colletotrichum gloeosporioides species complex</taxon>
    </lineage>
</organism>
<dbReference type="AlphaFoldDB" id="A0AAD9A1X5"/>
<evidence type="ECO:0000313" key="2">
    <source>
        <dbReference type="EMBL" id="KAK1837589.1"/>
    </source>
</evidence>
<evidence type="ECO:0000256" key="1">
    <source>
        <dbReference type="SAM" id="Phobius"/>
    </source>
</evidence>
<keyword evidence="1" id="KW-1133">Transmembrane helix</keyword>
<gene>
    <name evidence="2" type="ORF">CCHR01_19790</name>
</gene>
<feature type="transmembrane region" description="Helical" evidence="1">
    <location>
        <begin position="43"/>
        <end position="60"/>
    </location>
</feature>
<sequence length="79" mass="9271">MALSRLNRRSGCETTIFLFYSLLGGFHFGHGRKATRELGRLDFFFFFLLTISSALGNLIWETGYKKFWDTGWEKNLLRI</sequence>
<keyword evidence="1" id="KW-0472">Membrane</keyword>
<comment type="caution">
    <text evidence="2">The sequence shown here is derived from an EMBL/GenBank/DDBJ whole genome shotgun (WGS) entry which is preliminary data.</text>
</comment>
<accession>A0AAD9A1X5</accession>
<proteinExistence type="predicted"/>
<name>A0AAD9A1X5_9PEZI</name>
<protein>
    <submittedName>
        <fullName evidence="2">Uncharacterized protein</fullName>
    </submittedName>
</protein>
<dbReference type="EMBL" id="JAQOWY010001122">
    <property type="protein sequence ID" value="KAK1837589.1"/>
    <property type="molecule type" value="Genomic_DNA"/>
</dbReference>